<organism evidence="8 9">
    <name type="scientific">Pseudogracilibacillus auburnensis</name>
    <dbReference type="NCBI Taxonomy" id="1494959"/>
    <lineage>
        <taxon>Bacteria</taxon>
        <taxon>Bacillati</taxon>
        <taxon>Bacillota</taxon>
        <taxon>Bacilli</taxon>
        <taxon>Bacillales</taxon>
        <taxon>Bacillaceae</taxon>
        <taxon>Pseudogracilibacillus</taxon>
    </lineage>
</organism>
<proteinExistence type="predicted"/>
<evidence type="ECO:0000256" key="4">
    <source>
        <dbReference type="ARBA" id="ARBA00022989"/>
    </source>
</evidence>
<evidence type="ECO:0000256" key="3">
    <source>
        <dbReference type="ARBA" id="ARBA00022692"/>
    </source>
</evidence>
<dbReference type="PANTHER" id="PTHR23531:SF1">
    <property type="entry name" value="QUINOLENE RESISTANCE PROTEIN NORA"/>
    <property type="match status" value="1"/>
</dbReference>
<dbReference type="SUPFAM" id="SSF103473">
    <property type="entry name" value="MFS general substrate transporter"/>
    <property type="match status" value="1"/>
</dbReference>
<keyword evidence="3 6" id="KW-0812">Transmembrane</keyword>
<dbReference type="Gene3D" id="1.20.1250.20">
    <property type="entry name" value="MFS general substrate transporter like domains"/>
    <property type="match status" value="1"/>
</dbReference>
<keyword evidence="4 6" id="KW-1133">Transmembrane helix</keyword>
<dbReference type="InterPro" id="IPR036259">
    <property type="entry name" value="MFS_trans_sf"/>
</dbReference>
<evidence type="ECO:0000256" key="2">
    <source>
        <dbReference type="ARBA" id="ARBA00022448"/>
    </source>
</evidence>
<reference evidence="8 9" key="1">
    <citation type="submission" date="2018-05" db="EMBL/GenBank/DDBJ databases">
        <title>Genomic Encyclopedia of Type Strains, Phase IV (KMG-IV): sequencing the most valuable type-strain genomes for metagenomic binning, comparative biology and taxonomic classification.</title>
        <authorList>
            <person name="Goeker M."/>
        </authorList>
    </citation>
    <scope>NUCLEOTIDE SEQUENCE [LARGE SCALE GENOMIC DNA]</scope>
    <source>
        <strain evidence="8 9">DSM 28556</strain>
    </source>
</reference>
<dbReference type="AlphaFoldDB" id="A0A2V3VHU4"/>
<gene>
    <name evidence="8" type="ORF">DFR56_12814</name>
</gene>
<keyword evidence="5 6" id="KW-0472">Membrane</keyword>
<protein>
    <submittedName>
        <fullName evidence="8">MFS transporter</fullName>
    </submittedName>
</protein>
<dbReference type="OrthoDB" id="9607at2"/>
<feature type="transmembrane region" description="Helical" evidence="6">
    <location>
        <begin position="35"/>
        <end position="54"/>
    </location>
</feature>
<dbReference type="EMBL" id="QJJQ01000028">
    <property type="protein sequence ID" value="PXW80398.1"/>
    <property type="molecule type" value="Genomic_DNA"/>
</dbReference>
<evidence type="ECO:0000256" key="1">
    <source>
        <dbReference type="ARBA" id="ARBA00004651"/>
    </source>
</evidence>
<accession>A0A2V3VHU4</accession>
<feature type="transmembrane region" description="Helical" evidence="6">
    <location>
        <begin position="6"/>
        <end position="23"/>
    </location>
</feature>
<dbReference type="Proteomes" id="UP000247978">
    <property type="component" value="Unassembled WGS sequence"/>
</dbReference>
<dbReference type="RefSeq" id="WP_110397617.1">
    <property type="nucleotide sequence ID" value="NZ_JBHUHB010000001.1"/>
</dbReference>
<evidence type="ECO:0000313" key="8">
    <source>
        <dbReference type="EMBL" id="PXW80398.1"/>
    </source>
</evidence>
<comment type="subcellular location">
    <subcellularLocation>
        <location evidence="1">Cell membrane</location>
        <topology evidence="1">Multi-pass membrane protein</topology>
    </subcellularLocation>
</comment>
<feature type="transmembrane region" description="Helical" evidence="6">
    <location>
        <begin position="121"/>
        <end position="140"/>
    </location>
</feature>
<feature type="transmembrane region" description="Helical" evidence="6">
    <location>
        <begin position="60"/>
        <end position="80"/>
    </location>
</feature>
<name>A0A2V3VHU4_9BACI</name>
<keyword evidence="9" id="KW-1185">Reference proteome</keyword>
<dbReference type="PANTHER" id="PTHR23531">
    <property type="entry name" value="QUINOLENE RESISTANCE PROTEIN NORA"/>
    <property type="match status" value="1"/>
</dbReference>
<dbReference type="InterPro" id="IPR020846">
    <property type="entry name" value="MFS_dom"/>
</dbReference>
<dbReference type="InterPro" id="IPR011701">
    <property type="entry name" value="MFS"/>
</dbReference>
<evidence type="ECO:0000256" key="5">
    <source>
        <dbReference type="ARBA" id="ARBA00023136"/>
    </source>
</evidence>
<dbReference type="Pfam" id="PF07690">
    <property type="entry name" value="MFS_1"/>
    <property type="match status" value="1"/>
</dbReference>
<dbReference type="PROSITE" id="PS50850">
    <property type="entry name" value="MFS"/>
    <property type="match status" value="1"/>
</dbReference>
<comment type="caution">
    <text evidence="8">The sequence shown here is derived from an EMBL/GenBank/DDBJ whole genome shotgun (WGS) entry which is preliminary data.</text>
</comment>
<keyword evidence="2" id="KW-0813">Transport</keyword>
<sequence length="147" mass="16150">MEKNVGIYLMVLATAMVLARMTFGPLSDKKGRIWAILPGLVLIIISMILIGVITHPHLALIVPFMFGLGIGGAMPGLIAWTLDRTKATESGLAGSTFYFIYEIGMFFGPFVLGILLEKGNYNSILVIAGIILFVMLFYLYSSNREKK</sequence>
<dbReference type="GO" id="GO:0022857">
    <property type="term" value="F:transmembrane transporter activity"/>
    <property type="evidence" value="ECO:0007669"/>
    <property type="project" value="InterPro"/>
</dbReference>
<dbReference type="InterPro" id="IPR052714">
    <property type="entry name" value="MFS_Exporter"/>
</dbReference>
<evidence type="ECO:0000259" key="7">
    <source>
        <dbReference type="PROSITE" id="PS50850"/>
    </source>
</evidence>
<evidence type="ECO:0000256" key="6">
    <source>
        <dbReference type="SAM" id="Phobius"/>
    </source>
</evidence>
<feature type="transmembrane region" description="Helical" evidence="6">
    <location>
        <begin position="92"/>
        <end position="115"/>
    </location>
</feature>
<feature type="domain" description="Major facilitator superfamily (MFS) profile" evidence="7">
    <location>
        <begin position="1"/>
        <end position="147"/>
    </location>
</feature>
<evidence type="ECO:0000313" key="9">
    <source>
        <dbReference type="Proteomes" id="UP000247978"/>
    </source>
</evidence>
<dbReference type="GO" id="GO:0005886">
    <property type="term" value="C:plasma membrane"/>
    <property type="evidence" value="ECO:0007669"/>
    <property type="project" value="UniProtKB-SubCell"/>
</dbReference>